<name>A0A8J7PMW4_9BACT</name>
<sequence length="229" mass="26044">MAAQTIAAEGDKPTVKALKLSQIHYYFGDCDTVIASNGLRINNRGSMKFCLVAKSPKWDFCVFRDDDKTCFPQSLKWLSENGIVNDFIVMNREIDVKGEKAKDVKICNTTVKHIEKGKLKLDILPLPAGFSPQLPTILHYIYKIPNNGALAIRYSKPAVKRDWLSGEDHTGRQKILFDTVKIEAVLVPKNYFDAPLNYRKLRSIQEVLVSKERRDATADLDEIFQIKKK</sequence>
<dbReference type="Proteomes" id="UP000664277">
    <property type="component" value="Unassembled WGS sequence"/>
</dbReference>
<accession>A0A8J7PMW4</accession>
<gene>
    <name evidence="1" type="ORF">J0M35_11160</name>
</gene>
<dbReference type="AlphaFoldDB" id="A0A8J7PMW4"/>
<proteinExistence type="predicted"/>
<reference evidence="1" key="1">
    <citation type="submission" date="2021-02" db="EMBL/GenBank/DDBJ databases">
        <title>Genome-Resolved Metagenomics of a Microbial Community Performing Photosynthetic Biological Nutrient Removal.</title>
        <authorList>
            <person name="Mcdaniel E.A."/>
        </authorList>
    </citation>
    <scope>NUCLEOTIDE SEQUENCE</scope>
    <source>
        <strain evidence="1">UWPOB_OBS1</strain>
    </source>
</reference>
<evidence type="ECO:0000313" key="1">
    <source>
        <dbReference type="EMBL" id="MBN8660917.1"/>
    </source>
</evidence>
<organism evidence="1 2">
    <name type="scientific">Candidatus Obscuribacter phosphatis</name>
    <dbReference type="NCBI Taxonomy" id="1906157"/>
    <lineage>
        <taxon>Bacteria</taxon>
        <taxon>Bacillati</taxon>
        <taxon>Candidatus Melainabacteria</taxon>
        <taxon>Candidatus Obscuribacterales</taxon>
        <taxon>Candidatus Obscuribacteraceae</taxon>
        <taxon>Candidatus Obscuribacter</taxon>
    </lineage>
</organism>
<protein>
    <submittedName>
        <fullName evidence="1">Uncharacterized protein</fullName>
    </submittedName>
</protein>
<dbReference type="EMBL" id="JAFLCK010000014">
    <property type="protein sequence ID" value="MBN8660917.1"/>
    <property type="molecule type" value="Genomic_DNA"/>
</dbReference>
<comment type="caution">
    <text evidence="1">The sequence shown here is derived from an EMBL/GenBank/DDBJ whole genome shotgun (WGS) entry which is preliminary data.</text>
</comment>
<evidence type="ECO:0000313" key="2">
    <source>
        <dbReference type="Proteomes" id="UP000664277"/>
    </source>
</evidence>